<accession>A0A9W8U5N0</accession>
<reference evidence="1" key="1">
    <citation type="submission" date="2022-10" db="EMBL/GenBank/DDBJ databases">
        <title>Fusarium specimens isolated from Avocado Roots.</title>
        <authorList>
            <person name="Stajich J."/>
            <person name="Roper C."/>
            <person name="Heimlech-Rivalta G."/>
        </authorList>
    </citation>
    <scope>NUCLEOTIDE SEQUENCE</scope>
    <source>
        <strain evidence="1">CF00143</strain>
    </source>
</reference>
<proteinExistence type="predicted"/>
<evidence type="ECO:0008006" key="3">
    <source>
        <dbReference type="Google" id="ProtNLM"/>
    </source>
</evidence>
<comment type="caution">
    <text evidence="1">The sequence shown here is derived from an EMBL/GenBank/DDBJ whole genome shotgun (WGS) entry which is preliminary data.</text>
</comment>
<dbReference type="AlphaFoldDB" id="A0A9W8U5N0"/>
<keyword evidence="2" id="KW-1185">Reference proteome</keyword>
<dbReference type="OrthoDB" id="5050657at2759"/>
<protein>
    <recommendedName>
        <fullName evidence="3">F-box domain-containing protein</fullName>
    </recommendedName>
</protein>
<evidence type="ECO:0000313" key="2">
    <source>
        <dbReference type="Proteomes" id="UP001152130"/>
    </source>
</evidence>
<organism evidence="1 2">
    <name type="scientific">Fusarium irregulare</name>
    <dbReference type="NCBI Taxonomy" id="2494466"/>
    <lineage>
        <taxon>Eukaryota</taxon>
        <taxon>Fungi</taxon>
        <taxon>Dikarya</taxon>
        <taxon>Ascomycota</taxon>
        <taxon>Pezizomycotina</taxon>
        <taxon>Sordariomycetes</taxon>
        <taxon>Hypocreomycetidae</taxon>
        <taxon>Hypocreales</taxon>
        <taxon>Nectriaceae</taxon>
        <taxon>Fusarium</taxon>
        <taxon>Fusarium incarnatum-equiseti species complex</taxon>
    </lineage>
</organism>
<evidence type="ECO:0000313" key="1">
    <source>
        <dbReference type="EMBL" id="KAJ4004329.1"/>
    </source>
</evidence>
<dbReference type="Proteomes" id="UP001152130">
    <property type="component" value="Unassembled WGS sequence"/>
</dbReference>
<name>A0A9W8U5N0_9HYPO</name>
<sequence>MNKIPQECRDIIGSFLRKRDHSNLALVSKSFYGYFSTANWRSVNLRGTPEKLYQMLGFFLDEKYTTKHSLIKSAWMIVDSYHLGPEAPVGLATRIADSLSRMTCVRFLSLHMIVKESGFDFAEFARGMAAAPRWDKLRYIVLDCDDDIAAAVLDRCELDVLDHITLTDWCFRDEDEDQIYEALKSRYSAQPHLLKSLQINFPYQESDNGTWDLIHEQVLGVHQVIEDFPALDHLRIGNEASKNNKPTSDDSSWQEFDGEIEELCKALNNSTLKEFSIEINRSLVDHEFVARGLQETLPNDYLDYFDNDYYLDDIDDDIAVAIDNWFLQLAKRIGIACPHFRAVAITYGDNDEAYFERIGDMTFEYIQRGNLEIWPGDGGLCE</sequence>
<gene>
    <name evidence="1" type="ORF">NW766_011633</name>
</gene>
<dbReference type="EMBL" id="JAPDHF010000024">
    <property type="protein sequence ID" value="KAJ4004329.1"/>
    <property type="molecule type" value="Genomic_DNA"/>
</dbReference>